<name>A0A8S5Q0W6_9CAUD</name>
<proteinExistence type="predicted"/>
<organism evidence="1">
    <name type="scientific">Myoviridae sp. ct2DO6</name>
    <dbReference type="NCBI Taxonomy" id="2825020"/>
    <lineage>
        <taxon>Viruses</taxon>
        <taxon>Duplodnaviria</taxon>
        <taxon>Heunggongvirae</taxon>
        <taxon>Uroviricota</taxon>
        <taxon>Caudoviricetes</taxon>
    </lineage>
</organism>
<sequence length="95" mass="11129">MPKIELSFDTDRLGQDVLKRLYAMTDEIFESEDLKCVDRGVGRVYEDRERKKDYGRFWAAIFALKESPELSANLKECVWYNGSVKENLITGFLRN</sequence>
<accession>A0A8S5Q0W6</accession>
<protein>
    <submittedName>
        <fullName evidence="1">Uncharacterized protein</fullName>
    </submittedName>
</protein>
<evidence type="ECO:0000313" key="1">
    <source>
        <dbReference type="EMBL" id="DAE12966.1"/>
    </source>
</evidence>
<dbReference type="EMBL" id="BK015561">
    <property type="protein sequence ID" value="DAE12966.1"/>
    <property type="molecule type" value="Genomic_DNA"/>
</dbReference>
<reference evidence="1" key="1">
    <citation type="journal article" date="2021" name="Proc. Natl. Acad. Sci. U.S.A.">
        <title>A Catalog of Tens of Thousands of Viruses from Human Metagenomes Reveals Hidden Associations with Chronic Diseases.</title>
        <authorList>
            <person name="Tisza M.J."/>
            <person name="Buck C.B."/>
        </authorList>
    </citation>
    <scope>NUCLEOTIDE SEQUENCE</scope>
    <source>
        <strain evidence="1">Ct2DO6</strain>
    </source>
</reference>